<reference evidence="2 3" key="1">
    <citation type="submission" date="2018-05" db="EMBL/GenBank/DDBJ databases">
        <title>Lujinxingia marina gen. nov. sp. nov., a new facultative anaerobic member of the class Deltaproteobacteria, and proposal of Lujinxingaceae fam. nov.</title>
        <authorList>
            <person name="Li C.-M."/>
        </authorList>
    </citation>
    <scope>NUCLEOTIDE SEQUENCE [LARGE SCALE GENOMIC DNA]</scope>
    <source>
        <strain evidence="2 3">B210</strain>
    </source>
</reference>
<dbReference type="OrthoDB" id="5512146at2"/>
<keyword evidence="1" id="KW-0472">Membrane</keyword>
<dbReference type="Proteomes" id="UP000249169">
    <property type="component" value="Unassembled WGS sequence"/>
</dbReference>
<evidence type="ECO:0008006" key="4">
    <source>
        <dbReference type="Google" id="ProtNLM"/>
    </source>
</evidence>
<comment type="caution">
    <text evidence="2">The sequence shown here is derived from an EMBL/GenBank/DDBJ whole genome shotgun (WGS) entry which is preliminary data.</text>
</comment>
<keyword evidence="3" id="KW-1185">Reference proteome</keyword>
<accession>A0A328CCJ6</accession>
<gene>
    <name evidence="2" type="ORF">DL240_05480</name>
</gene>
<evidence type="ECO:0000313" key="2">
    <source>
        <dbReference type="EMBL" id="RAL23611.1"/>
    </source>
</evidence>
<dbReference type="EMBL" id="QHKO01000002">
    <property type="protein sequence ID" value="RAL23611.1"/>
    <property type="molecule type" value="Genomic_DNA"/>
</dbReference>
<keyword evidence="1" id="KW-0812">Transmembrane</keyword>
<name>A0A328CCJ6_9DELT</name>
<keyword evidence="1" id="KW-1133">Transmembrane helix</keyword>
<proteinExistence type="predicted"/>
<sequence length="140" mass="15511">MSLSPGAVPPSPGRPSGLAVLVLHHSVTVVILVLFIGIGVWSYLTFQKTDFFVAVDRDNLQAQLSPPLLEAQRQRIDMALQVYARIHEHYPANLRELVDQGLLLPSDLYYPAGSELWAYQRDVDSFELTLILSQGDPASP</sequence>
<evidence type="ECO:0000313" key="3">
    <source>
        <dbReference type="Proteomes" id="UP000249169"/>
    </source>
</evidence>
<feature type="transmembrane region" description="Helical" evidence="1">
    <location>
        <begin position="20"/>
        <end position="44"/>
    </location>
</feature>
<protein>
    <recommendedName>
        <fullName evidence="4">Type II secretion system protein GspG C-terminal domain-containing protein</fullName>
    </recommendedName>
</protein>
<organism evidence="2 3">
    <name type="scientific">Lujinxingia litoralis</name>
    <dbReference type="NCBI Taxonomy" id="2211119"/>
    <lineage>
        <taxon>Bacteria</taxon>
        <taxon>Deltaproteobacteria</taxon>
        <taxon>Bradymonadales</taxon>
        <taxon>Lujinxingiaceae</taxon>
        <taxon>Lujinxingia</taxon>
    </lineage>
</organism>
<evidence type="ECO:0000256" key="1">
    <source>
        <dbReference type="SAM" id="Phobius"/>
    </source>
</evidence>
<dbReference type="AlphaFoldDB" id="A0A328CCJ6"/>
<dbReference type="RefSeq" id="WP_111728869.1">
    <property type="nucleotide sequence ID" value="NZ_QHKO01000002.1"/>
</dbReference>